<gene>
    <name evidence="1" type="ORF">EHS25_001287</name>
</gene>
<dbReference type="EMBL" id="RSCD01000010">
    <property type="protein sequence ID" value="RSH90682.1"/>
    <property type="molecule type" value="Genomic_DNA"/>
</dbReference>
<name>A0A427YHX7_9TREE</name>
<accession>A0A427YHX7</accession>
<dbReference type="AlphaFoldDB" id="A0A427YHX7"/>
<sequence>MCLSSHIRSVALPLLYDHLGLSVDCYPFVGLERYKVGGQSIIGPMSETKRSCLLKVRKLDIRAHYEATCCRYSPLGWVTPSLKLLRLFDGTIGNPNLTPPNGSQGRPRVPVWVTKYGHPVRACKFLQDLAAPTLVILDLYEPVSIARQPITVATLPPTFDRAVFVLNGQERNGGAGEMAFSILPLSVTHLVFVLQTRPPGSEQNDRYLPLRLGTFAAQIGDIVGFDTRKRYTIVNSGRGGLRDTEGLAEQGAGEMVKDEVTKKVGNMLRQKTRLTTEETDEVLARIEFVTLREYMCGKGKEEFEPEEVGGLLGGY</sequence>
<organism evidence="1 2">
    <name type="scientific">Saitozyma podzolica</name>
    <dbReference type="NCBI Taxonomy" id="1890683"/>
    <lineage>
        <taxon>Eukaryota</taxon>
        <taxon>Fungi</taxon>
        <taxon>Dikarya</taxon>
        <taxon>Basidiomycota</taxon>
        <taxon>Agaricomycotina</taxon>
        <taxon>Tremellomycetes</taxon>
        <taxon>Tremellales</taxon>
        <taxon>Trimorphomycetaceae</taxon>
        <taxon>Saitozyma</taxon>
    </lineage>
</organism>
<dbReference type="Proteomes" id="UP000279259">
    <property type="component" value="Unassembled WGS sequence"/>
</dbReference>
<evidence type="ECO:0000313" key="1">
    <source>
        <dbReference type="EMBL" id="RSH90682.1"/>
    </source>
</evidence>
<reference evidence="1 2" key="1">
    <citation type="submission" date="2018-11" db="EMBL/GenBank/DDBJ databases">
        <title>Genome sequence of Saitozyma podzolica DSM 27192.</title>
        <authorList>
            <person name="Aliyu H."/>
            <person name="Gorte O."/>
            <person name="Ochsenreither K."/>
        </authorList>
    </citation>
    <scope>NUCLEOTIDE SEQUENCE [LARGE SCALE GENOMIC DNA]</scope>
    <source>
        <strain evidence="1 2">DSM 27192</strain>
    </source>
</reference>
<keyword evidence="2" id="KW-1185">Reference proteome</keyword>
<protein>
    <submittedName>
        <fullName evidence="1">Uncharacterized protein</fullName>
    </submittedName>
</protein>
<dbReference type="OrthoDB" id="10288579at2759"/>
<proteinExistence type="predicted"/>
<comment type="caution">
    <text evidence="1">The sequence shown here is derived from an EMBL/GenBank/DDBJ whole genome shotgun (WGS) entry which is preliminary data.</text>
</comment>
<evidence type="ECO:0000313" key="2">
    <source>
        <dbReference type="Proteomes" id="UP000279259"/>
    </source>
</evidence>